<protein>
    <submittedName>
        <fullName evidence="3">Glycine betaine ABC transporter substrate-binding protein</fullName>
    </submittedName>
</protein>
<name>A0AAQ0BQV7_BURGL</name>
<dbReference type="Proteomes" id="UP000594892">
    <property type="component" value="Chromosome 1"/>
</dbReference>
<dbReference type="Pfam" id="PF04069">
    <property type="entry name" value="OpuAC"/>
    <property type="match status" value="1"/>
</dbReference>
<dbReference type="CDD" id="cd13611">
    <property type="entry name" value="PBP2_YehZ"/>
    <property type="match status" value="1"/>
</dbReference>
<dbReference type="GO" id="GO:0043190">
    <property type="term" value="C:ATP-binding cassette (ABC) transporter complex"/>
    <property type="evidence" value="ECO:0007669"/>
    <property type="project" value="InterPro"/>
</dbReference>
<evidence type="ECO:0000313" key="5">
    <source>
        <dbReference type="Proteomes" id="UP000594892"/>
    </source>
</evidence>
<dbReference type="RefSeq" id="WP_015877742.1">
    <property type="nucleotide sequence ID" value="NZ_CP021075.1"/>
</dbReference>
<reference evidence="4" key="2">
    <citation type="submission" date="2022-06" db="EMBL/GenBank/DDBJ databases">
        <title>Draft genome sequence of Burkholderia glumae strain GR20004 isolated from rice panicle showing bacterial panicle blight.</title>
        <authorList>
            <person name="Choi S.Y."/>
            <person name="Lee Y.H."/>
        </authorList>
    </citation>
    <scope>NUCLEOTIDE SEQUENCE</scope>
    <source>
        <strain evidence="4">GR20004</strain>
    </source>
</reference>
<evidence type="ECO:0000256" key="1">
    <source>
        <dbReference type="SAM" id="SignalP"/>
    </source>
</evidence>
<evidence type="ECO:0000313" key="4">
    <source>
        <dbReference type="EMBL" id="USS42337.1"/>
    </source>
</evidence>
<gene>
    <name evidence="3" type="ORF">I6H06_07770</name>
    <name evidence="4" type="ORF">NFI99_08935</name>
</gene>
<dbReference type="AlphaFoldDB" id="A0AAQ0BQV7"/>
<keyword evidence="6" id="KW-1185">Reference proteome</keyword>
<dbReference type="GO" id="GO:0022857">
    <property type="term" value="F:transmembrane transporter activity"/>
    <property type="evidence" value="ECO:0007669"/>
    <property type="project" value="InterPro"/>
</dbReference>
<dbReference type="GeneID" id="45694245"/>
<reference evidence="3 5" key="1">
    <citation type="submission" date="2020-12" db="EMBL/GenBank/DDBJ databases">
        <title>FDA dAtabase for Regulatory Grade micrObial Sequences (FDA-ARGOS): Supporting development and validation of Infectious Disease Dx tests.</title>
        <authorList>
            <person name="Minogue T."/>
            <person name="Wolcott M."/>
            <person name="Wasieloski L."/>
            <person name="Aguilar W."/>
            <person name="Moore D."/>
            <person name="Jaissle J."/>
            <person name="Tallon L."/>
            <person name="Sadzewicz L."/>
            <person name="Zhao X."/>
            <person name="Boylan J."/>
            <person name="Ott S."/>
            <person name="Bowen H."/>
            <person name="Vavikolanu K."/>
            <person name="Mehta A."/>
            <person name="Aluvathingal J."/>
            <person name="Nadendla S."/>
            <person name="Yan Y."/>
            <person name="Sichtig H."/>
        </authorList>
    </citation>
    <scope>NUCLEOTIDE SEQUENCE [LARGE SCALE GENOMIC DNA]</scope>
    <source>
        <strain evidence="3 5">FDAARGOS_949</strain>
    </source>
</reference>
<dbReference type="EMBL" id="CP099583">
    <property type="protein sequence ID" value="USS42337.1"/>
    <property type="molecule type" value="Genomic_DNA"/>
</dbReference>
<dbReference type="Gene3D" id="3.40.190.10">
    <property type="entry name" value="Periplasmic binding protein-like II"/>
    <property type="match status" value="1"/>
</dbReference>
<feature type="signal peptide" evidence="1">
    <location>
        <begin position="1"/>
        <end position="40"/>
    </location>
</feature>
<dbReference type="EMBL" id="CP065600">
    <property type="protein sequence ID" value="QPQ89530.1"/>
    <property type="molecule type" value="Genomic_DNA"/>
</dbReference>
<dbReference type="SUPFAM" id="SSF53850">
    <property type="entry name" value="Periplasmic binding protein-like II"/>
    <property type="match status" value="1"/>
</dbReference>
<feature type="chain" id="PRO_5042980909" evidence="1">
    <location>
        <begin position="41"/>
        <end position="320"/>
    </location>
</feature>
<dbReference type="Gene3D" id="3.40.190.120">
    <property type="entry name" value="Osmoprotection protein (prox), domain 2"/>
    <property type="match status" value="1"/>
</dbReference>
<organism evidence="3 5">
    <name type="scientific">Burkholderia glumae</name>
    <name type="common">Pseudomonas glumae</name>
    <dbReference type="NCBI Taxonomy" id="337"/>
    <lineage>
        <taxon>Bacteria</taxon>
        <taxon>Pseudomonadati</taxon>
        <taxon>Pseudomonadota</taxon>
        <taxon>Betaproteobacteria</taxon>
        <taxon>Burkholderiales</taxon>
        <taxon>Burkholderiaceae</taxon>
        <taxon>Burkholderia</taxon>
    </lineage>
</organism>
<evidence type="ECO:0000313" key="6">
    <source>
        <dbReference type="Proteomes" id="UP001056386"/>
    </source>
</evidence>
<accession>A0AAQ0BQV7</accession>
<dbReference type="Proteomes" id="UP001056386">
    <property type="component" value="Chromosome 2"/>
</dbReference>
<evidence type="ECO:0000313" key="3">
    <source>
        <dbReference type="EMBL" id="QPQ89530.1"/>
    </source>
</evidence>
<feature type="domain" description="ABC-type glycine betaine transport system substrate-binding" evidence="2">
    <location>
        <begin position="48"/>
        <end position="315"/>
    </location>
</feature>
<proteinExistence type="predicted"/>
<sequence length="320" mass="34817">MSVAQFARAVRAAGAALARRCAAAVALVPIVSLASFGALATAPAAAQSLTVGGKNFTEQYVLAEITSQYLRSRGYTIETRTGLGSVLLRSAFVNGQIDLMWDYTGTAALVYDKIKDKLSPDEMYRRVKEIDARRGLVWLDASPLNNTYALALPAEAAKRTGIRTISQLAAKIASDPKGTRHTFGMDAEFANRPDGLKPLEAAYHLQFRRSEIRQMDAGLVYTALHNDQLTIGLVYTTDGRVRGFGIVPLEDDLHFFPPYNATPVVRAEVLQRNPKLAAQLNALSAALNNDVMLDMNKRVDIDGASVQQVAADFLRTHPLP</sequence>
<keyword evidence="1" id="KW-0732">Signal</keyword>
<dbReference type="InterPro" id="IPR007210">
    <property type="entry name" value="ABC_Gly_betaine_transp_sub-bd"/>
</dbReference>
<evidence type="ECO:0000259" key="2">
    <source>
        <dbReference type="Pfam" id="PF04069"/>
    </source>
</evidence>